<dbReference type="Gene3D" id="4.10.280.10">
    <property type="entry name" value="Helix-loop-helix DNA-binding domain"/>
    <property type="match status" value="1"/>
</dbReference>
<feature type="region of interest" description="Disordered" evidence="2">
    <location>
        <begin position="224"/>
        <end position="278"/>
    </location>
</feature>
<name>A0A178DA91_9EURO</name>
<protein>
    <submittedName>
        <fullName evidence="3">Uncharacterized protein</fullName>
    </submittedName>
</protein>
<comment type="caution">
    <text evidence="3">The sequence shown here is derived from an EMBL/GenBank/DDBJ whole genome shotgun (WGS) entry which is preliminary data.</text>
</comment>
<gene>
    <name evidence="3" type="ORF">AYO20_01478</name>
</gene>
<dbReference type="GO" id="GO:0046983">
    <property type="term" value="F:protein dimerization activity"/>
    <property type="evidence" value="ECO:0007669"/>
    <property type="project" value="InterPro"/>
</dbReference>
<evidence type="ECO:0000256" key="2">
    <source>
        <dbReference type="SAM" id="MobiDB-lite"/>
    </source>
</evidence>
<dbReference type="OrthoDB" id="2133190at2759"/>
<feature type="coiled-coil region" evidence="1">
    <location>
        <begin position="285"/>
        <end position="312"/>
    </location>
</feature>
<evidence type="ECO:0000313" key="4">
    <source>
        <dbReference type="Proteomes" id="UP000185904"/>
    </source>
</evidence>
<reference evidence="3 4" key="1">
    <citation type="submission" date="2016-03" db="EMBL/GenBank/DDBJ databases">
        <title>The draft genome sequence of Fonsecaea nubica causative agent of cutaneous subcutaneous infection in human host.</title>
        <authorList>
            <person name="Costa F."/>
            <person name="Sybren D.H."/>
            <person name="Raittz R.T."/>
            <person name="Weiss V.A."/>
            <person name="Leao A.C."/>
            <person name="Gomes R."/>
            <person name="De Souza E.M."/>
            <person name="Pedrosa F.O."/>
            <person name="Steffens M.B."/>
            <person name="Bombassaro A."/>
            <person name="Tadra-Sfeir M.Z."/>
            <person name="Moreno L.F."/>
            <person name="Najafzadeh M.J."/>
            <person name="Felipe M.S."/>
            <person name="Teixeira M."/>
            <person name="Sun J."/>
            <person name="Xi L."/>
            <person name="Castro M.A."/>
            <person name="Vicente V.A."/>
        </authorList>
    </citation>
    <scope>NUCLEOTIDE SEQUENCE [LARGE SCALE GENOMIC DNA]</scope>
    <source>
        <strain evidence="3 4">CBS 269.64</strain>
    </source>
</reference>
<feature type="compositionally biased region" description="Low complexity" evidence="2">
    <location>
        <begin position="255"/>
        <end position="269"/>
    </location>
</feature>
<dbReference type="Proteomes" id="UP000185904">
    <property type="component" value="Unassembled WGS sequence"/>
</dbReference>
<feature type="region of interest" description="Disordered" evidence="2">
    <location>
        <begin position="141"/>
        <end position="204"/>
    </location>
</feature>
<accession>A0A178DA91</accession>
<dbReference type="AlphaFoldDB" id="A0A178DA91"/>
<feature type="compositionally biased region" description="Low complexity" evidence="2">
    <location>
        <begin position="230"/>
        <end position="242"/>
    </location>
</feature>
<organism evidence="3 4">
    <name type="scientific">Fonsecaea nubica</name>
    <dbReference type="NCBI Taxonomy" id="856822"/>
    <lineage>
        <taxon>Eukaryota</taxon>
        <taxon>Fungi</taxon>
        <taxon>Dikarya</taxon>
        <taxon>Ascomycota</taxon>
        <taxon>Pezizomycotina</taxon>
        <taxon>Eurotiomycetes</taxon>
        <taxon>Chaetothyriomycetidae</taxon>
        <taxon>Chaetothyriales</taxon>
        <taxon>Herpotrichiellaceae</taxon>
        <taxon>Fonsecaea</taxon>
    </lineage>
</organism>
<dbReference type="GeneID" id="34584902"/>
<sequence>MDTIIPQQDSMMDMDDWYNFTLTNADMDGLFGCASNPLASYDQSNTTNFGQSRQYYNQSQYPWNTMDASLMYQKIPTQTSSTANTSFLPYVSDPMRSYSPNNLPVYAGEDEVVKSDSTRDYQLSSFELALSESSASSEVEDCAVTTTASQNSTTRRRAGSREKRTNAGSRRQTHSQRVSKLKRTTSSDSEDLERTLAKQTHSAIERKYRNNLNAKMWQLHRTLEGTSRMSSSASSASSANNSDDSDSSPQWGETQSQSQSQSQSPQREQPQPRKSDILSNALQYINESELEMRHMSDEIVRLQNQLAVLQRMVRCEGDCDALKEIVQMKLAS</sequence>
<evidence type="ECO:0000256" key="1">
    <source>
        <dbReference type="SAM" id="Coils"/>
    </source>
</evidence>
<feature type="compositionally biased region" description="Polar residues" evidence="2">
    <location>
        <begin position="144"/>
        <end position="153"/>
    </location>
</feature>
<dbReference type="InterPro" id="IPR036638">
    <property type="entry name" value="HLH_DNA-bd_sf"/>
</dbReference>
<evidence type="ECO:0000313" key="3">
    <source>
        <dbReference type="EMBL" id="OAL39160.1"/>
    </source>
</evidence>
<keyword evidence="4" id="KW-1185">Reference proteome</keyword>
<dbReference type="SUPFAM" id="SSF47459">
    <property type="entry name" value="HLH, helix-loop-helix DNA-binding domain"/>
    <property type="match status" value="1"/>
</dbReference>
<feature type="compositionally biased region" description="Basic residues" evidence="2">
    <location>
        <begin position="171"/>
        <end position="183"/>
    </location>
</feature>
<dbReference type="RefSeq" id="XP_022504172.1">
    <property type="nucleotide sequence ID" value="XM_022639784.1"/>
</dbReference>
<keyword evidence="1" id="KW-0175">Coiled coil</keyword>
<dbReference type="EMBL" id="LVCJ01000006">
    <property type="protein sequence ID" value="OAL39160.1"/>
    <property type="molecule type" value="Genomic_DNA"/>
</dbReference>
<proteinExistence type="predicted"/>